<dbReference type="GO" id="GO:0033765">
    <property type="term" value="F:steroid dehydrogenase activity, acting on the CH-CH group of donors"/>
    <property type="evidence" value="ECO:0007669"/>
    <property type="project" value="UniProtKB-ARBA"/>
</dbReference>
<dbReference type="Proteomes" id="UP000253805">
    <property type="component" value="Unassembled WGS sequence"/>
</dbReference>
<protein>
    <submittedName>
        <fullName evidence="8">Flavoprotein</fullName>
    </submittedName>
</protein>
<feature type="chain" id="PRO_5016727994" evidence="6">
    <location>
        <begin position="33"/>
        <end position="597"/>
    </location>
</feature>
<feature type="region of interest" description="Disordered" evidence="5">
    <location>
        <begin position="35"/>
        <end position="55"/>
    </location>
</feature>
<comment type="cofactor">
    <cofactor evidence="1">
        <name>FAD</name>
        <dbReference type="ChEBI" id="CHEBI:57692"/>
    </cofactor>
</comment>
<keyword evidence="4" id="KW-0560">Oxidoreductase</keyword>
<evidence type="ECO:0000256" key="3">
    <source>
        <dbReference type="ARBA" id="ARBA00022827"/>
    </source>
</evidence>
<dbReference type="PANTHER" id="PTHR43400">
    <property type="entry name" value="FUMARATE REDUCTASE"/>
    <property type="match status" value="1"/>
</dbReference>
<dbReference type="SUPFAM" id="SSF56425">
    <property type="entry name" value="Succinate dehydrogenase/fumarate reductase flavoprotein, catalytic domain"/>
    <property type="match status" value="1"/>
</dbReference>
<evidence type="ECO:0000256" key="5">
    <source>
        <dbReference type="SAM" id="MobiDB-lite"/>
    </source>
</evidence>
<feature type="domain" description="FAD-dependent oxidoreductase 2 FAD-binding" evidence="7">
    <location>
        <begin position="80"/>
        <end position="557"/>
    </location>
</feature>
<dbReference type="PANTHER" id="PTHR43400:SF10">
    <property type="entry name" value="3-OXOSTEROID 1-DEHYDROGENASE"/>
    <property type="match status" value="1"/>
</dbReference>
<dbReference type="Pfam" id="PF00890">
    <property type="entry name" value="FAD_binding_2"/>
    <property type="match status" value="1"/>
</dbReference>
<evidence type="ECO:0000313" key="9">
    <source>
        <dbReference type="Proteomes" id="UP000253805"/>
    </source>
</evidence>
<evidence type="ECO:0000256" key="4">
    <source>
        <dbReference type="ARBA" id="ARBA00023002"/>
    </source>
</evidence>
<accession>A0A369P3T0</accession>
<dbReference type="PROSITE" id="PS51318">
    <property type="entry name" value="TAT"/>
    <property type="match status" value="1"/>
</dbReference>
<dbReference type="RefSeq" id="WP_114548371.1">
    <property type="nucleotide sequence ID" value="NZ_PPUT01000002.1"/>
</dbReference>
<comment type="caution">
    <text evidence="8">The sequence shown here is derived from an EMBL/GenBank/DDBJ whole genome shotgun (WGS) entry which is preliminary data.</text>
</comment>
<dbReference type="SUPFAM" id="SSF51905">
    <property type="entry name" value="FAD/NAD(P)-binding domain"/>
    <property type="match status" value="1"/>
</dbReference>
<evidence type="ECO:0000259" key="7">
    <source>
        <dbReference type="Pfam" id="PF00890"/>
    </source>
</evidence>
<evidence type="ECO:0000256" key="6">
    <source>
        <dbReference type="SAM" id="SignalP"/>
    </source>
</evidence>
<keyword evidence="6" id="KW-0732">Signal</keyword>
<keyword evidence="2" id="KW-0285">Flavoprotein</keyword>
<dbReference type="EMBL" id="PPUT01000002">
    <property type="protein sequence ID" value="RDC46662.1"/>
    <property type="molecule type" value="Genomic_DNA"/>
</dbReference>
<proteinExistence type="predicted"/>
<dbReference type="Gene3D" id="3.90.700.10">
    <property type="entry name" value="Succinate dehydrogenase/fumarate reductase flavoprotein, catalytic domain"/>
    <property type="match status" value="1"/>
</dbReference>
<dbReference type="PROSITE" id="PS51257">
    <property type="entry name" value="PROKAR_LIPOPROTEIN"/>
    <property type="match status" value="1"/>
</dbReference>
<feature type="signal peptide" evidence="6">
    <location>
        <begin position="1"/>
        <end position="32"/>
    </location>
</feature>
<sequence>MEKKFSRRQFLGLGATAAVAAGAAGLTGCAPAAPATSEPMAATGSDAPAPAASTAPSEFTPNFMIAPEVPAEVAETLDCDVLVIGLGLSGCAAAKAAAEQGAKVIAVEKAPELAAVSMAGDFGVIGSKIQKDLGIEWAGKDVIVNQLMKDMCYRPTPDFLGYWYDHSGEDFDWFVEGADFEVLKSTAANQETDKPCYIRPKCFPPLEGYDYKTEYYPYFHGTITTNPNMQWTLEAAVAAAEGMGAEMIYGTWGEQLIVDDAGRVTGAYVHDADGTYTQINANAVVLATGDWGNNQDMRDYFVPWANEFMSFYTTMDAAGNVGNTGDGHLMGLWAGAHMELGPHAPMTHHMGGPLGVDGYLQLNINGERFMNEDIPGQNIADQLSRVPAGTNPMTGAEDLRSWQIFDSKWPTEIDKMPDGHGYVNHFIPAEEVANYGTVLAGFGLGYTTQEMVEGTEGLIVANTLEELAEKCNLPADAVKASIERYNEMCAAGHDADFGKDPRRLFPVSEPPFYAYPFGSAGMLVLMGGLEVNKKLQPLNAEGAPIEGLYATGNVQGGRYLVEYPVTVAGISLGTALTFGRLAGMNAAGADIEATTQA</sequence>
<gene>
    <name evidence="8" type="ORF">C1850_01710</name>
</gene>
<dbReference type="InterPro" id="IPR006311">
    <property type="entry name" value="TAT_signal"/>
</dbReference>
<evidence type="ECO:0000313" key="8">
    <source>
        <dbReference type="EMBL" id="RDC46662.1"/>
    </source>
</evidence>
<dbReference type="InterPro" id="IPR050315">
    <property type="entry name" value="FAD-oxidoreductase_2"/>
</dbReference>
<organism evidence="8 9">
    <name type="scientific">Adlercreutzia equolifaciens subsp. celatus</name>
    <dbReference type="NCBI Taxonomy" id="394340"/>
    <lineage>
        <taxon>Bacteria</taxon>
        <taxon>Bacillati</taxon>
        <taxon>Actinomycetota</taxon>
        <taxon>Coriobacteriia</taxon>
        <taxon>Eggerthellales</taxon>
        <taxon>Eggerthellaceae</taxon>
        <taxon>Adlercreutzia</taxon>
    </lineage>
</organism>
<dbReference type="AlphaFoldDB" id="A0A369P3T0"/>
<dbReference type="GO" id="GO:0008202">
    <property type="term" value="P:steroid metabolic process"/>
    <property type="evidence" value="ECO:0007669"/>
    <property type="project" value="UniProtKB-ARBA"/>
</dbReference>
<evidence type="ECO:0000256" key="1">
    <source>
        <dbReference type="ARBA" id="ARBA00001974"/>
    </source>
</evidence>
<name>A0A369P3T0_9ACTN</name>
<keyword evidence="3" id="KW-0274">FAD</keyword>
<dbReference type="Gene3D" id="3.50.50.60">
    <property type="entry name" value="FAD/NAD(P)-binding domain"/>
    <property type="match status" value="1"/>
</dbReference>
<evidence type="ECO:0000256" key="2">
    <source>
        <dbReference type="ARBA" id="ARBA00022630"/>
    </source>
</evidence>
<dbReference type="InterPro" id="IPR027477">
    <property type="entry name" value="Succ_DH/fumarate_Rdtase_cat_sf"/>
</dbReference>
<dbReference type="InterPro" id="IPR036188">
    <property type="entry name" value="FAD/NAD-bd_sf"/>
</dbReference>
<dbReference type="InterPro" id="IPR003953">
    <property type="entry name" value="FAD-dep_OxRdtase_2_FAD-bd"/>
</dbReference>
<reference evidence="8 9" key="1">
    <citation type="journal article" date="2018" name="Elife">
        <title>Discovery and characterization of a prevalent human gut bacterial enzyme sufficient for the inactivation of a family of plant toxins.</title>
        <authorList>
            <person name="Koppel N."/>
            <person name="Bisanz J.E."/>
            <person name="Pandelia M.E."/>
            <person name="Turnbaugh P.J."/>
            <person name="Balskus E.P."/>
        </authorList>
    </citation>
    <scope>NUCLEOTIDE SEQUENCE [LARGE SCALE GENOMIC DNA]</scope>
    <source>
        <strain evidence="8 9">OB21 GAM 11</strain>
    </source>
</reference>